<name>A0A318UK42_9SPHI</name>
<accession>A0A318UK42</accession>
<dbReference type="EMBL" id="QKLU01000004">
    <property type="protein sequence ID" value="PYF74355.1"/>
    <property type="molecule type" value="Genomic_DNA"/>
</dbReference>
<comment type="caution">
    <text evidence="1">The sequence shown here is derived from an EMBL/GenBank/DDBJ whole genome shotgun (WGS) entry which is preliminary data.</text>
</comment>
<dbReference type="Proteomes" id="UP000248198">
    <property type="component" value="Unassembled WGS sequence"/>
</dbReference>
<proteinExistence type="predicted"/>
<keyword evidence="2" id="KW-1185">Reference proteome</keyword>
<organism evidence="1 2">
    <name type="scientific">Pedobacter nutrimenti</name>
    <dbReference type="NCBI Taxonomy" id="1241337"/>
    <lineage>
        <taxon>Bacteria</taxon>
        <taxon>Pseudomonadati</taxon>
        <taxon>Bacteroidota</taxon>
        <taxon>Sphingobacteriia</taxon>
        <taxon>Sphingobacteriales</taxon>
        <taxon>Sphingobacteriaceae</taxon>
        <taxon>Pedobacter</taxon>
    </lineage>
</organism>
<dbReference type="AlphaFoldDB" id="A0A318UK42"/>
<protein>
    <submittedName>
        <fullName evidence="1">Uncharacterized protein</fullName>
    </submittedName>
</protein>
<gene>
    <name evidence="1" type="ORF">B0O44_104526</name>
</gene>
<sequence>MNLLFNIQQVVNHSFQIQHFKTDTFKDADRIYHAYIKFNKNGLIYNLSAIVERYLRIIAKELDSTIDISKGIFDIRKKIFEIVCISKTGNEWNALNLLTAIRNTIHNNGIYVNPSLTKLDDSFSYRNSIYSFVNNTPHNYATYENLNDIINDILSLVKIINNNQVIVTKESFIDDCIYL</sequence>
<reference evidence="1 2" key="1">
    <citation type="submission" date="2018-06" db="EMBL/GenBank/DDBJ databases">
        <title>Genomic Encyclopedia of Archaeal and Bacterial Type Strains, Phase II (KMG-II): from individual species to whole genera.</title>
        <authorList>
            <person name="Goeker M."/>
        </authorList>
    </citation>
    <scope>NUCLEOTIDE SEQUENCE [LARGE SCALE GENOMIC DNA]</scope>
    <source>
        <strain evidence="1 2">DSM 27372</strain>
    </source>
</reference>
<evidence type="ECO:0000313" key="1">
    <source>
        <dbReference type="EMBL" id="PYF74355.1"/>
    </source>
</evidence>
<evidence type="ECO:0000313" key="2">
    <source>
        <dbReference type="Proteomes" id="UP000248198"/>
    </source>
</evidence>